<dbReference type="InParanoid" id="A0A1Y1UFF6"/>
<dbReference type="GO" id="GO:0005524">
    <property type="term" value="F:ATP binding"/>
    <property type="evidence" value="ECO:0007669"/>
    <property type="project" value="InterPro"/>
</dbReference>
<dbReference type="GO" id="GO:0016887">
    <property type="term" value="F:ATP hydrolysis activity"/>
    <property type="evidence" value="ECO:0007669"/>
    <property type="project" value="InterPro"/>
</dbReference>
<evidence type="ECO:0000313" key="4">
    <source>
        <dbReference type="Proteomes" id="UP000193218"/>
    </source>
</evidence>
<evidence type="ECO:0000259" key="2">
    <source>
        <dbReference type="SMART" id="SM00382"/>
    </source>
</evidence>
<dbReference type="GO" id="GO:0005634">
    <property type="term" value="C:nucleus"/>
    <property type="evidence" value="ECO:0007669"/>
    <property type="project" value="TreeGrafter"/>
</dbReference>
<evidence type="ECO:0000313" key="3">
    <source>
        <dbReference type="EMBL" id="ORX36758.1"/>
    </source>
</evidence>
<comment type="caution">
    <text evidence="3">The sequence shown here is derived from an EMBL/GenBank/DDBJ whole genome shotgun (WGS) entry which is preliminary data.</text>
</comment>
<dbReference type="EMBL" id="NBSH01000007">
    <property type="protein sequence ID" value="ORX36758.1"/>
    <property type="molecule type" value="Genomic_DNA"/>
</dbReference>
<dbReference type="OrthoDB" id="9996895at2759"/>
<dbReference type="InterPro" id="IPR027417">
    <property type="entry name" value="P-loop_NTPase"/>
</dbReference>
<dbReference type="InterPro" id="IPR003959">
    <property type="entry name" value="ATPase_AAA_core"/>
</dbReference>
<dbReference type="RefSeq" id="XP_021870827.1">
    <property type="nucleotide sequence ID" value="XM_022015959.1"/>
</dbReference>
<name>A0A1Y1UFF6_9TREE</name>
<feature type="compositionally biased region" description="Polar residues" evidence="1">
    <location>
        <begin position="247"/>
        <end position="257"/>
    </location>
</feature>
<feature type="compositionally biased region" description="Low complexity" evidence="1">
    <location>
        <begin position="51"/>
        <end position="62"/>
    </location>
</feature>
<accession>A0A1Y1UFF6</accession>
<dbReference type="Proteomes" id="UP000193218">
    <property type="component" value="Unassembled WGS sequence"/>
</dbReference>
<feature type="compositionally biased region" description="Basic residues" evidence="1">
    <location>
        <begin position="941"/>
        <end position="950"/>
    </location>
</feature>
<feature type="domain" description="AAA+ ATPase" evidence="2">
    <location>
        <begin position="552"/>
        <end position="712"/>
    </location>
</feature>
<proteinExistence type="predicted"/>
<gene>
    <name evidence="3" type="ORF">BD324DRAFT_627072</name>
</gene>
<dbReference type="PANTHER" id="PTHR23389">
    <property type="entry name" value="CHROMOSOME TRANSMISSION FIDELITY FACTOR 18"/>
    <property type="match status" value="1"/>
</dbReference>
<feature type="region of interest" description="Disordered" evidence="1">
    <location>
        <begin position="247"/>
        <end position="268"/>
    </location>
</feature>
<dbReference type="STRING" id="4999.A0A1Y1UFF6"/>
<evidence type="ECO:0000256" key="1">
    <source>
        <dbReference type="SAM" id="MobiDB-lite"/>
    </source>
</evidence>
<protein>
    <recommendedName>
        <fullName evidence="2">AAA+ ATPase domain-containing protein</fullName>
    </recommendedName>
</protein>
<feature type="region of interest" description="Disordered" evidence="1">
    <location>
        <begin position="937"/>
        <end position="957"/>
    </location>
</feature>
<dbReference type="GO" id="GO:0003677">
    <property type="term" value="F:DNA binding"/>
    <property type="evidence" value="ECO:0007669"/>
    <property type="project" value="TreeGrafter"/>
</dbReference>
<feature type="compositionally biased region" description="Basic residues" evidence="1">
    <location>
        <begin position="140"/>
        <end position="158"/>
    </location>
</feature>
<dbReference type="AlphaFoldDB" id="A0A1Y1UFF6"/>
<dbReference type="InterPro" id="IPR003593">
    <property type="entry name" value="AAA+_ATPase"/>
</dbReference>
<dbReference type="Gene3D" id="3.40.50.300">
    <property type="entry name" value="P-loop containing nucleotide triphosphate hydrolases"/>
    <property type="match status" value="1"/>
</dbReference>
<dbReference type="SMART" id="SM00382">
    <property type="entry name" value="AAA"/>
    <property type="match status" value="1"/>
</dbReference>
<feature type="region of interest" description="Disordered" evidence="1">
    <location>
        <begin position="1"/>
        <end position="209"/>
    </location>
</feature>
<feature type="compositionally biased region" description="Polar residues" evidence="1">
    <location>
        <begin position="181"/>
        <end position="195"/>
    </location>
</feature>
<organism evidence="3 4">
    <name type="scientific">Kockovaella imperatae</name>
    <dbReference type="NCBI Taxonomy" id="4999"/>
    <lineage>
        <taxon>Eukaryota</taxon>
        <taxon>Fungi</taxon>
        <taxon>Dikarya</taxon>
        <taxon>Basidiomycota</taxon>
        <taxon>Agaricomycotina</taxon>
        <taxon>Tremellomycetes</taxon>
        <taxon>Tremellales</taxon>
        <taxon>Cuniculitremaceae</taxon>
        <taxon>Kockovaella</taxon>
    </lineage>
</organism>
<dbReference type="GeneID" id="33557768"/>
<feature type="compositionally biased region" description="Polar residues" evidence="1">
    <location>
        <begin position="14"/>
        <end position="26"/>
    </location>
</feature>
<sequence>MKTKMMMMMDDEGSFTSSGLQSTDANPDSIAPTLLGQLSSTGKPIHSFFQSTSASTEANAAAGPSTGSANSGSGEKVKRKRKKVDDVAQGLISRSSSGWSIARRNEGTSTTTSDAETGGKDGGENSILEDGTRGASNGRGKGRARSRRKVGIGVRRRGQQTSDTGVIHRDSSYIGDGSPDPLQSPNPSVSTTPHQSPRKRKGAGAPRPTNKEIINLVSSDHHDIPQSSSHPSALSVSKIKAKALTRTLSANSTSSSKGAKGDPINVDELTVPSGPKKIVFAADQKAAHSFFHRRAAEAVGPPNGSTPIQETQASLSSKGRPVHGFFSNGLGAGGSVPGQLRDGWGHGVKIGGEWVAPLPGGQCPTHIGAAEFSSAGPSKRPTRAKSSIFEHPSEKNGFWLKKCSSILSSDTPHLELGVSSVSTKPSTPPFITLHPAIQSLFSRHINSREAWADQFAPLSASQVLGNETESTYLLEWLRALSVGTGSSASTRRRIFRKVSRTKALDGWIVDDAGLFGEPFGTEDELEAYEDFYEPPLVLDERPIGYPALDDRLAGCILLSGPNGAGKSAAVYAVARELGWEVFEVNPGMGKRTGAGLMSWIGDVGKNHLVQQSSKETVGSGCVEGQSKIWSMDNSPRKNHHGHRRTTSGEYRQSLILIEEADILFQEEQTFWPTIVSLVAGSRRPVILTCNDPSRIPIDTLPLQTVLYFQPPPSYLAIPFLETLAQQYGISPNRAVDLYHGCCVSSCGVVNHLDQPLPPNGSEPIKRFDLRRAINQLQFDRKVCRSSKRQPQDDLDEFRRIEVLSFCDAFVGPRGSHVLETELIDRHRPNTDDELGVHQLVKPWIKDSVPVLIGFDKATEIEAYLMDLVGGPPPPSDLEEQRAYYIRALLPFLDPLIPLSAPLLPRSSLFLETVPMIQAITAAEDILEQEEDLAAALGQSRVSKKTGRPRRSTGPGQGGYERWFELDVAALKAVRDSLWTS</sequence>
<dbReference type="SUPFAM" id="SSF52540">
    <property type="entry name" value="P-loop containing nucleoside triphosphate hydrolases"/>
    <property type="match status" value="1"/>
</dbReference>
<keyword evidence="4" id="KW-1185">Reference proteome</keyword>
<dbReference type="Pfam" id="PF00004">
    <property type="entry name" value="AAA"/>
    <property type="match status" value="1"/>
</dbReference>
<dbReference type="PANTHER" id="PTHR23389:SF21">
    <property type="entry name" value="ATPASE FAMILY AAA DOMAIN-CONTAINING PROTEIN 5"/>
    <property type="match status" value="1"/>
</dbReference>
<reference evidence="3 4" key="1">
    <citation type="submission" date="2017-03" db="EMBL/GenBank/DDBJ databases">
        <title>Widespread Adenine N6-methylation of Active Genes in Fungi.</title>
        <authorList>
            <consortium name="DOE Joint Genome Institute"/>
            <person name="Mondo S.J."/>
            <person name="Dannebaum R.O."/>
            <person name="Kuo R.C."/>
            <person name="Louie K.B."/>
            <person name="Bewick A.J."/>
            <person name="Labutti K."/>
            <person name="Haridas S."/>
            <person name="Kuo A."/>
            <person name="Salamov A."/>
            <person name="Ahrendt S.R."/>
            <person name="Lau R."/>
            <person name="Bowen B.P."/>
            <person name="Lipzen A."/>
            <person name="Sullivan W."/>
            <person name="Andreopoulos W.B."/>
            <person name="Clum A."/>
            <person name="Lindquist E."/>
            <person name="Daum C."/>
            <person name="Northen T.R."/>
            <person name="Ramamoorthy G."/>
            <person name="Schmitz R.J."/>
            <person name="Gryganskyi A."/>
            <person name="Culley D."/>
            <person name="Magnuson J."/>
            <person name="James T.Y."/>
            <person name="O'Malley M.A."/>
            <person name="Stajich J.E."/>
            <person name="Spatafora J.W."/>
            <person name="Visel A."/>
            <person name="Grigoriev I.V."/>
        </authorList>
    </citation>
    <scope>NUCLEOTIDE SEQUENCE [LARGE SCALE GENOMIC DNA]</scope>
    <source>
        <strain evidence="3 4">NRRL Y-17943</strain>
    </source>
</reference>